<evidence type="ECO:0000313" key="5">
    <source>
        <dbReference type="Proteomes" id="UP000287166"/>
    </source>
</evidence>
<dbReference type="InterPro" id="IPR013892">
    <property type="entry name" value="Cyt_c_biogenesis_Cmc1-like"/>
</dbReference>
<dbReference type="Proteomes" id="UP000287166">
    <property type="component" value="Unassembled WGS sequence"/>
</dbReference>
<gene>
    <name evidence="4" type="ORF">SCP_0108030</name>
</gene>
<dbReference type="STRING" id="139825.A0A401G6X1"/>
<dbReference type="GO" id="GO:0005743">
    <property type="term" value="C:mitochondrial inner membrane"/>
    <property type="evidence" value="ECO:0007669"/>
    <property type="project" value="UniProtKB-SubCell"/>
</dbReference>
<protein>
    <recommendedName>
        <fullName evidence="3">COX assembly mitochondrial protein</fullName>
    </recommendedName>
</protein>
<keyword evidence="3" id="KW-0472">Membrane</keyword>
<dbReference type="Pfam" id="PF08583">
    <property type="entry name" value="Cmc1"/>
    <property type="match status" value="1"/>
</dbReference>
<dbReference type="InParanoid" id="A0A401G6X1"/>
<evidence type="ECO:0000313" key="4">
    <source>
        <dbReference type="EMBL" id="GBE77921.1"/>
    </source>
</evidence>
<comment type="function">
    <text evidence="3">Required for mitochondrial cytochrome c oxidase (COX) assembly and respiration.</text>
</comment>
<keyword evidence="2" id="KW-1015">Disulfide bond</keyword>
<name>A0A401G6X1_9APHY</name>
<dbReference type="GeneID" id="38774838"/>
<organism evidence="4 5">
    <name type="scientific">Sparassis crispa</name>
    <dbReference type="NCBI Taxonomy" id="139825"/>
    <lineage>
        <taxon>Eukaryota</taxon>
        <taxon>Fungi</taxon>
        <taxon>Dikarya</taxon>
        <taxon>Basidiomycota</taxon>
        <taxon>Agaricomycotina</taxon>
        <taxon>Agaricomycetes</taxon>
        <taxon>Polyporales</taxon>
        <taxon>Sparassidaceae</taxon>
        <taxon>Sparassis</taxon>
    </lineage>
</organism>
<evidence type="ECO:0000256" key="1">
    <source>
        <dbReference type="ARBA" id="ARBA00007347"/>
    </source>
</evidence>
<evidence type="ECO:0000256" key="2">
    <source>
        <dbReference type="ARBA" id="ARBA00023157"/>
    </source>
</evidence>
<proteinExistence type="inferred from homology"/>
<keyword evidence="5" id="KW-1185">Reference proteome</keyword>
<dbReference type="PANTHER" id="PTHR22977:SF5">
    <property type="entry name" value="COX ASSEMBLY MITOCHONDRIAL PROTEIN HOMOLOG"/>
    <property type="match status" value="1"/>
</dbReference>
<dbReference type="PROSITE" id="PS51808">
    <property type="entry name" value="CHCH"/>
    <property type="match status" value="1"/>
</dbReference>
<comment type="caution">
    <text evidence="4">The sequence shown here is derived from an EMBL/GenBank/DDBJ whole genome shotgun (WGS) entry which is preliminary data.</text>
</comment>
<dbReference type="RefSeq" id="XP_027608834.1">
    <property type="nucleotide sequence ID" value="XM_027753033.1"/>
</dbReference>
<dbReference type="AlphaFoldDB" id="A0A401G6X1"/>
<keyword evidence="3" id="KW-0143">Chaperone</keyword>
<comment type="subcellular location">
    <subcellularLocation>
        <location evidence="3">Mitochondrion inner membrane</location>
    </subcellularLocation>
</comment>
<dbReference type="EMBL" id="BFAD01000001">
    <property type="protein sequence ID" value="GBE77921.1"/>
    <property type="molecule type" value="Genomic_DNA"/>
</dbReference>
<keyword evidence="3" id="KW-0999">Mitochondrion inner membrane</keyword>
<comment type="similarity">
    <text evidence="1 3">Belongs to the CMC family.</text>
</comment>
<accession>A0A401G6X1</accession>
<dbReference type="FunCoup" id="A0A401G6X1">
    <property type="interactions" value="173"/>
</dbReference>
<evidence type="ECO:0000256" key="3">
    <source>
        <dbReference type="RuleBase" id="RU364104"/>
    </source>
</evidence>
<dbReference type="OrthoDB" id="6224010at2759"/>
<keyword evidence="3" id="KW-0496">Mitochondrion</keyword>
<reference evidence="4 5" key="1">
    <citation type="journal article" date="2018" name="Sci. Rep.">
        <title>Genome sequence of the cauliflower mushroom Sparassis crispa (Hanabiratake) and its association with beneficial usage.</title>
        <authorList>
            <person name="Kiyama R."/>
            <person name="Furutani Y."/>
            <person name="Kawaguchi K."/>
            <person name="Nakanishi T."/>
        </authorList>
    </citation>
    <scope>NUCLEOTIDE SEQUENCE [LARGE SCALE GENOMIC DNA]</scope>
</reference>
<dbReference type="PANTHER" id="PTHR22977">
    <property type="entry name" value="COX ASSEMBLY MITOCHONDRIAL PROTEIN"/>
    <property type="match status" value="1"/>
</dbReference>
<sequence length="93" mass="10572">MNTLSRREEETLLKTAKNRALKECDPVVKAFADCATGHTFTVAWNCREQYKAVQECMIQYTGPEPMAAVRAEYLRLRNEQHAGLIVPPTAYLL</sequence>